<dbReference type="Pfam" id="PF00753">
    <property type="entry name" value="Lactamase_B"/>
    <property type="match status" value="1"/>
</dbReference>
<dbReference type="AlphaFoldDB" id="A0A934RLR5"/>
<dbReference type="CDD" id="cd16295">
    <property type="entry name" value="TTHA0252-CPSF-like_MBL-fold"/>
    <property type="match status" value="1"/>
</dbReference>
<evidence type="ECO:0000313" key="4">
    <source>
        <dbReference type="EMBL" id="MBK1833110.1"/>
    </source>
</evidence>
<dbReference type="Pfam" id="PF10996">
    <property type="entry name" value="Beta-Casp"/>
    <property type="match status" value="1"/>
</dbReference>
<dbReference type="EMBL" id="JAENIO010000005">
    <property type="protein sequence ID" value="MBK1833110.1"/>
    <property type="molecule type" value="Genomic_DNA"/>
</dbReference>
<dbReference type="InterPro" id="IPR011108">
    <property type="entry name" value="RMMBL"/>
</dbReference>
<dbReference type="SMART" id="SM00849">
    <property type="entry name" value="Lactamase_B"/>
    <property type="match status" value="1"/>
</dbReference>
<feature type="domain" description="Metallo-beta-lactamase" evidence="2">
    <location>
        <begin position="17"/>
        <end position="236"/>
    </location>
</feature>
<comment type="caution">
    <text evidence="4">The sequence shown here is derived from an EMBL/GenBank/DDBJ whole genome shotgun (WGS) entry which is preliminary data.</text>
</comment>
<gene>
    <name evidence="4" type="ORF">JIN78_03470</name>
</gene>
<proteinExistence type="predicted"/>
<keyword evidence="1" id="KW-0378">Hydrolase</keyword>
<accession>A0A934RLR5</accession>
<dbReference type="PANTHER" id="PTHR11203">
    <property type="entry name" value="CLEAVAGE AND POLYADENYLATION SPECIFICITY FACTOR FAMILY MEMBER"/>
    <property type="match status" value="1"/>
</dbReference>
<dbReference type="Gene3D" id="3.60.15.10">
    <property type="entry name" value="Ribonuclease Z/Hydroxyacylglutathione hydrolase-like"/>
    <property type="match status" value="1"/>
</dbReference>
<feature type="domain" description="Beta-Casp" evidence="3">
    <location>
        <begin position="251"/>
        <end position="371"/>
    </location>
</feature>
<dbReference type="Pfam" id="PF07521">
    <property type="entry name" value="RMMBL"/>
    <property type="match status" value="1"/>
</dbReference>
<dbReference type="SMART" id="SM01027">
    <property type="entry name" value="Beta-Casp"/>
    <property type="match status" value="1"/>
</dbReference>
<protein>
    <submittedName>
        <fullName evidence="4">MBL fold metallo-hydrolase</fullName>
    </submittedName>
</protein>
<dbReference type="Gene3D" id="3.40.50.10890">
    <property type="match status" value="1"/>
</dbReference>
<dbReference type="GO" id="GO:0004521">
    <property type="term" value="F:RNA endonuclease activity"/>
    <property type="evidence" value="ECO:0007669"/>
    <property type="project" value="TreeGrafter"/>
</dbReference>
<dbReference type="InterPro" id="IPR050698">
    <property type="entry name" value="MBL"/>
</dbReference>
<evidence type="ECO:0000259" key="3">
    <source>
        <dbReference type="SMART" id="SM01027"/>
    </source>
</evidence>
<evidence type="ECO:0000256" key="1">
    <source>
        <dbReference type="ARBA" id="ARBA00022801"/>
    </source>
</evidence>
<reference evidence="4" key="1">
    <citation type="submission" date="2021-01" db="EMBL/GenBank/DDBJ databases">
        <title>Modified the classification status of verrucomicrobia.</title>
        <authorList>
            <person name="Feng X."/>
        </authorList>
    </citation>
    <scope>NUCLEOTIDE SEQUENCE</scope>
    <source>
        <strain evidence="4">KCTC 12986</strain>
    </source>
</reference>
<dbReference type="SUPFAM" id="SSF56281">
    <property type="entry name" value="Metallo-hydrolase/oxidoreductase"/>
    <property type="match status" value="1"/>
</dbReference>
<evidence type="ECO:0000259" key="2">
    <source>
        <dbReference type="SMART" id="SM00849"/>
    </source>
</evidence>
<dbReference type="GO" id="GO:0016787">
    <property type="term" value="F:hydrolase activity"/>
    <property type="evidence" value="ECO:0007669"/>
    <property type="project" value="UniProtKB-KW"/>
</dbReference>
<dbReference type="InterPro" id="IPR022712">
    <property type="entry name" value="Beta_Casp"/>
</dbReference>
<keyword evidence="5" id="KW-1185">Reference proteome</keyword>
<dbReference type="Proteomes" id="UP000604083">
    <property type="component" value="Unassembled WGS sequence"/>
</dbReference>
<dbReference type="PANTHER" id="PTHR11203:SF37">
    <property type="entry name" value="INTEGRATOR COMPLEX SUBUNIT 11"/>
    <property type="match status" value="1"/>
</dbReference>
<dbReference type="InterPro" id="IPR001279">
    <property type="entry name" value="Metallo-B-lactamas"/>
</dbReference>
<evidence type="ECO:0000313" key="5">
    <source>
        <dbReference type="Proteomes" id="UP000604083"/>
    </source>
</evidence>
<dbReference type="RefSeq" id="WP_200390540.1">
    <property type="nucleotide sequence ID" value="NZ_JAENIO010000005.1"/>
</dbReference>
<organism evidence="4 5">
    <name type="scientific">Roseibacillus ishigakijimensis</name>
    <dbReference type="NCBI Taxonomy" id="454146"/>
    <lineage>
        <taxon>Bacteria</taxon>
        <taxon>Pseudomonadati</taxon>
        <taxon>Verrucomicrobiota</taxon>
        <taxon>Verrucomicrobiia</taxon>
        <taxon>Verrucomicrobiales</taxon>
        <taxon>Verrucomicrobiaceae</taxon>
        <taxon>Roseibacillus</taxon>
    </lineage>
</organism>
<name>A0A934RLR5_9BACT</name>
<dbReference type="InterPro" id="IPR036866">
    <property type="entry name" value="RibonucZ/Hydroxyglut_hydro"/>
</dbReference>
<sequence length="459" mass="50687">MSDAVTLRSLCRAPEIGANSYQLQIGGVSLVIDAGMHPKQDGAEALPRYDLLAPDSVDAIFISHAHLDHIGTLPVLQQEQPRARVYMTPEVVDLAEALLHNSVNVMTSQAEELAIDDYPLFTHGDLDDLSQVWQGYPYRRSFAALADEEVTATFYDAGHVLGSAGILFEGAGQRIFYSGDVQFTDQSLIKGADFSDLGPLDTLIVETTRGNAPSDPTFDREAEVARLIADLTETIHRRGSALIPVFAMGKTQEVLTMIQNAKEAGELPDAPVTIGGLSTKMTTIYDRYASNANRKRPDFRILRDMELRAGTRRRGKSVPIRYQEGAIYALSSGMMSENTVSNKFARQFLPNPANSLHFVGYSDPSTPSYAIRQASTGDAISLDERREPVPLRCQVEEYQFSGHADRELLLDFILASGAKQVFLVHGDLEASRWFERELAQRAPQMTAIIPEPGYEYSLR</sequence>